<keyword evidence="1" id="KW-0175">Coiled coil</keyword>
<dbReference type="RefSeq" id="WP_271905863.1">
    <property type="nucleotide sequence ID" value="NZ_JAQLWN010000003.1"/>
</dbReference>
<evidence type="ECO:0000256" key="1">
    <source>
        <dbReference type="SAM" id="Coils"/>
    </source>
</evidence>
<dbReference type="EMBL" id="JAQLWO010000002">
    <property type="protein sequence ID" value="MDB7904826.1"/>
    <property type="molecule type" value="Genomic_DNA"/>
</dbReference>
<evidence type="ECO:0000313" key="5">
    <source>
        <dbReference type="Proteomes" id="UP001211006"/>
    </source>
</evidence>
<dbReference type="Gene3D" id="1.10.287.1490">
    <property type="match status" value="1"/>
</dbReference>
<evidence type="ECO:0000259" key="3">
    <source>
        <dbReference type="Pfam" id="PF10145"/>
    </source>
</evidence>
<dbReference type="InterPro" id="IPR010090">
    <property type="entry name" value="Phage_tape_meas"/>
</dbReference>
<dbReference type="Proteomes" id="UP001211006">
    <property type="component" value="Unassembled WGS sequence"/>
</dbReference>
<dbReference type="PANTHER" id="PTHR23159:SF31">
    <property type="entry name" value="CENTROSOME-ASSOCIATED PROTEIN CEP250 ISOFORM X1"/>
    <property type="match status" value="1"/>
</dbReference>
<comment type="caution">
    <text evidence="4">The sequence shown here is derived from an EMBL/GenBank/DDBJ whole genome shotgun (WGS) entry which is preliminary data.</text>
</comment>
<protein>
    <submittedName>
        <fullName evidence="4">Phage tail tape measure protein</fullName>
    </submittedName>
</protein>
<gene>
    <name evidence="4" type="ORF">PND83_02425</name>
</gene>
<reference evidence="4" key="1">
    <citation type="submission" date="2023-01" db="EMBL/GenBank/DDBJ databases">
        <title>Human gut microbiome strain richness.</title>
        <authorList>
            <person name="Chen-Liaw A."/>
        </authorList>
    </citation>
    <scope>NUCLEOTIDE SEQUENCE</scope>
    <source>
        <strain evidence="4">2225st1_A6_2225SCRN_200828</strain>
    </source>
</reference>
<sequence>MPDEVVTLKVTLDAAKDIESRLRTMDSLMDSLRKNSNVKLTVDTSSFDKLINETKKYLSSVTEQVNQKLRLATTSQEILLAEKTLATEAARLAAAYETAETKARSLGQATGEVTSTPLQHQIDALTGVSNEFKSAAESAKYFIDVEKKIGSETGNRVDVRNDFGTNSIQDYITNVEKLENATVSATKSVKVGESTFQQFSVAAQKTNGDVNKFTYSIDTATGAVYKMDRGFSSLGQNAVSALNKTSSAAKEVGSEFGNMFKNMLLSHVINTLISTPITLLQSALDELKAVDTELVNIQKVMGATAGEMENLSEKAYEVGSSLGIAASDYLASVTKWAQAGYGSLSDELGELSVKTQKVGDVQEATANQFLLSVDAAYKYKGNISELTKVLDGANEISNNYATSVEKLAGGMGIVSSLAAQTGMEVQETMAAIGTITAVTQESGNSAARALRALILNIQGSTEIAIDEASGERWTEDEIKATAAALGDLNVATREYKDGVEQLRNPMDVIGELSEKYRKGLISEVQLQEVVSSLGGKVRSNQLQALISNYDMYEEMLDTYADSVGSADRELDIYLNSWEAKTNRLKNQWVELVASFQANDAIKGILDIANALMEVANTPVGNILVVAAAIATLNASFAGFAATTGGAAFLGKFKGFLTVFDDVGNATTKVGKLTAGFKGLGSAITTALGPIGIALTVLYTLVTVIDALTVSAEEQKEKVDALSAEYQDATTTLESLENQYKDNTDRLNELNSLKSSGDFTVNDQEELDLLNEQNFSLERQIILQEKLAEAKKRQLAEEANTALRKGFSETSDVNFLTGFFSSAYDQLFGGNSQALNDFFRQFSMNIAGALDGFEGQANYISGRLDDLNKQKEEFLSEHGSNQSTWSEEELKQFDKLENRIANADEMAIIFYNEMQGYIGNLTNEEDIAYWQEIADSLFAAIAPAMSLRSQIESLTSAMDSATHTEFNDVLTQMREDGEVTESEIQTLIDKFPVLNALLESGEYTLKDLAQYFSGAGGEAILFGDNVEDASNEIEQMEAAADALSDTLNELESALSTLDSAQDELSENGKLSIGTVDSLIQQFPELTGFLYEYLAGLVSEQELQEALSAQYNNTTNEYKKNIIEKMMSNKEFYKNTILTNTNIVSKLAELGITDLENYQTLEELKEEVNRRIQEQMTKNADKGKDDRKKIYGQEVEAFTVAQASMLTAQALSLDKMKSKSLTDLLNEKNGIGQGEYFEFGQQKPSTNSNGVVSDYWDDVMDILSSAIEIPSLSFDSSSGGGSSGKGTSSKSWYEEEIDRLKDLVSRTKDTNTLLEKEEKNSYQKRIVNIQAAQAEIHKTANQFRAKGLSDTSDEIKQLKLMYHDLADEVVSIYQEMHDDLMENNNDREWELNLFRKNRERADRSVEEIVADNEKIVAEYKAMQQEVADLAAYYRSMGYDETDDLIQDLSDAWWDYQEQLESVYDSLTKAFEDYISESDRQIRTLERTTGTAGQQIEIYTQRINEAKKALQALQSTNINGINNERIGSIQDQIYSDEDAISNIQDELWSELEAAVNKEFDKLQDEIDDAQDMLDKFNEAVEKLDEELQNKIEPLQEQIEEWQDRLEEVLEPIEEKLDDLNEQLEAERDALEALTDPLHKEIEGYYTVNPDGTIGEYVPGINDRLDDLNDQLDKENEKWNEQKEREEAALALQKKELALQEAIKNLEQAQLDLETAKNERTIYTLKDGVWGWRADEQAIQDAEDALEDAEQAKEDAEKELEDLKEQQAHDKIISNLEDQIKALEKQKELINKQIDAYEKESEARQDYIQDQIDYWEKEKEAQEEHYNDLIEANQKEIEAWEEYYEKRKEAYDDDIEFWGNKVKTLQEQYDAWAERWSDIQDSMTEDVRSIEEILSDIAKYGTPEMKAQVDNITDLLRDMGVALGDFNSSIDSGQAGGGGQNDQNIIDQMKQNAQKWWDATLRGDKETADYYDKLNYQLGTSIGAHRDHNGVWWDKYGNKLFDTPSSSGNASGGPASGGSSTGASGSGSGSTNSMVDANNQISQLRMNAMHASDSEKRSLFQEANRLAVSYGAVSIPYTSDPDDWKWYNRSGDWLFDQGGIARGKGMMVKGTDTPEMVLSPVLASDVLNPVKNEEFDRFVRDMGIMFGAAERYAQDTRMEPGRSTSNDNRNYSHQTFINGVEIGDSMLDRPLSEVLSLLGLHRNY</sequence>
<dbReference type="Pfam" id="PF10145">
    <property type="entry name" value="PhageMin_Tail"/>
    <property type="match status" value="1"/>
</dbReference>
<name>A0AAW6BWM6_FLAPL</name>
<feature type="domain" description="Phage tail tape measure protein" evidence="3">
    <location>
        <begin position="313"/>
        <end position="533"/>
    </location>
</feature>
<organism evidence="4 5">
    <name type="scientific">Flavonifractor plautii</name>
    <name type="common">Fusobacterium plautii</name>
    <dbReference type="NCBI Taxonomy" id="292800"/>
    <lineage>
        <taxon>Bacteria</taxon>
        <taxon>Bacillati</taxon>
        <taxon>Bacillota</taxon>
        <taxon>Clostridia</taxon>
        <taxon>Eubacteriales</taxon>
        <taxon>Oscillospiraceae</taxon>
        <taxon>Flavonifractor</taxon>
    </lineage>
</organism>
<accession>A0AAW6BWM6</accession>
<proteinExistence type="predicted"/>
<feature type="compositionally biased region" description="Gly residues" evidence="2">
    <location>
        <begin position="2006"/>
        <end position="2024"/>
    </location>
</feature>
<feature type="coiled-coil region" evidence="1">
    <location>
        <begin position="704"/>
        <end position="752"/>
    </location>
</feature>
<evidence type="ECO:0000256" key="2">
    <source>
        <dbReference type="SAM" id="MobiDB-lite"/>
    </source>
</evidence>
<feature type="coiled-coil region" evidence="1">
    <location>
        <begin position="1549"/>
        <end position="1796"/>
    </location>
</feature>
<dbReference type="NCBIfam" id="TIGR01760">
    <property type="entry name" value="tape_meas_TP901"/>
    <property type="match status" value="1"/>
</dbReference>
<feature type="coiled-coil region" evidence="1">
    <location>
        <begin position="1025"/>
        <end position="1066"/>
    </location>
</feature>
<evidence type="ECO:0000313" key="4">
    <source>
        <dbReference type="EMBL" id="MDB7904826.1"/>
    </source>
</evidence>
<dbReference type="PANTHER" id="PTHR23159">
    <property type="entry name" value="CENTROSOMAL PROTEIN 2"/>
    <property type="match status" value="1"/>
</dbReference>
<feature type="region of interest" description="Disordered" evidence="2">
    <location>
        <begin position="2000"/>
        <end position="2031"/>
    </location>
</feature>